<protein>
    <submittedName>
        <fullName evidence="2">Uncharacterized protein</fullName>
    </submittedName>
</protein>
<keyword evidence="1" id="KW-0812">Transmembrane</keyword>
<keyword evidence="1" id="KW-0472">Membrane</keyword>
<dbReference type="EMBL" id="GBXM01011726">
    <property type="protein sequence ID" value="JAH96851.1"/>
    <property type="molecule type" value="Transcribed_RNA"/>
</dbReference>
<reference evidence="2" key="2">
    <citation type="journal article" date="2015" name="Fish Shellfish Immunol.">
        <title>Early steps in the European eel (Anguilla anguilla)-Vibrio vulnificus interaction in the gills: Role of the RtxA13 toxin.</title>
        <authorList>
            <person name="Callol A."/>
            <person name="Pajuelo D."/>
            <person name="Ebbesson L."/>
            <person name="Teles M."/>
            <person name="MacKenzie S."/>
            <person name="Amaro C."/>
        </authorList>
    </citation>
    <scope>NUCLEOTIDE SEQUENCE</scope>
</reference>
<proteinExistence type="predicted"/>
<evidence type="ECO:0000256" key="1">
    <source>
        <dbReference type="SAM" id="Phobius"/>
    </source>
</evidence>
<reference evidence="2" key="1">
    <citation type="submission" date="2014-11" db="EMBL/GenBank/DDBJ databases">
        <authorList>
            <person name="Amaro Gonzalez C."/>
        </authorList>
    </citation>
    <scope>NUCLEOTIDE SEQUENCE</scope>
</reference>
<name>A0A0E9X313_ANGAN</name>
<keyword evidence="1" id="KW-1133">Transmembrane helix</keyword>
<sequence length="55" mass="6578">MSLFPRKRVFIWPLNPINSLLRITKDNKFQGRGLILNTSLPFSFLAIYVHLYLWQ</sequence>
<dbReference type="AlphaFoldDB" id="A0A0E9X313"/>
<feature type="transmembrane region" description="Helical" evidence="1">
    <location>
        <begin position="34"/>
        <end position="54"/>
    </location>
</feature>
<evidence type="ECO:0000313" key="2">
    <source>
        <dbReference type="EMBL" id="JAH96851.1"/>
    </source>
</evidence>
<accession>A0A0E9X313</accession>
<organism evidence="2">
    <name type="scientific">Anguilla anguilla</name>
    <name type="common">European freshwater eel</name>
    <name type="synonym">Muraena anguilla</name>
    <dbReference type="NCBI Taxonomy" id="7936"/>
    <lineage>
        <taxon>Eukaryota</taxon>
        <taxon>Metazoa</taxon>
        <taxon>Chordata</taxon>
        <taxon>Craniata</taxon>
        <taxon>Vertebrata</taxon>
        <taxon>Euteleostomi</taxon>
        <taxon>Actinopterygii</taxon>
        <taxon>Neopterygii</taxon>
        <taxon>Teleostei</taxon>
        <taxon>Anguilliformes</taxon>
        <taxon>Anguillidae</taxon>
        <taxon>Anguilla</taxon>
    </lineage>
</organism>